<accession>A0AAE0LHG3</accession>
<evidence type="ECO:0000256" key="1">
    <source>
        <dbReference type="ARBA" id="ARBA00006926"/>
    </source>
</evidence>
<sequence>MGDKYRKPRVRQRSKAGKMALSLAGVLLLVYFMCSRVFRGKATPPGEITNAVYAEDALQINTGDVSSGGAQPLIEKEVAEIIAHEEPDPDLEVEPEVSPTLQAEGLYKLAALDIDGREIDLAEYKGKVTLVVNVASACGYTATNYQGLEALYREMKDSGVVVLAFPCNQFGQQEPGSEPTIKAFAEDKYGVTFPLFSKIDVNGPNTHPVYSFLKESPSFKRDIEWNFVKFLVDKQGNVVQRFDSNWNDAAIKQAIRSIL</sequence>
<dbReference type="EMBL" id="LGRX02001383">
    <property type="protein sequence ID" value="KAK3286234.1"/>
    <property type="molecule type" value="Genomic_DNA"/>
</dbReference>
<gene>
    <name evidence="7" type="ORF">CYMTET_6191</name>
    <name evidence="6" type="ORF">CYMTET_6880</name>
</gene>
<evidence type="ECO:0000256" key="4">
    <source>
        <dbReference type="RuleBase" id="RU000499"/>
    </source>
</evidence>
<dbReference type="GO" id="GO:0006979">
    <property type="term" value="P:response to oxidative stress"/>
    <property type="evidence" value="ECO:0007669"/>
    <property type="project" value="InterPro"/>
</dbReference>
<dbReference type="InterPro" id="IPR013766">
    <property type="entry name" value="Thioredoxin_domain"/>
</dbReference>
<protein>
    <recommendedName>
        <fullName evidence="4">Glutathione peroxidase</fullName>
    </recommendedName>
</protein>
<evidence type="ECO:0000313" key="8">
    <source>
        <dbReference type="Proteomes" id="UP001190700"/>
    </source>
</evidence>
<evidence type="ECO:0000259" key="5">
    <source>
        <dbReference type="PROSITE" id="PS51352"/>
    </source>
</evidence>
<dbReference type="InterPro" id="IPR029760">
    <property type="entry name" value="GPX_CS"/>
</dbReference>
<dbReference type="CDD" id="cd00340">
    <property type="entry name" value="GSH_Peroxidase"/>
    <property type="match status" value="1"/>
</dbReference>
<reference evidence="6" key="2">
    <citation type="submission" date="2023-06" db="EMBL/GenBank/DDBJ databases">
        <title>Long-read-based genome assembly of the green algal bacterivore Cymbomonas tetramitiformis.</title>
        <authorList>
            <person name="Gyaltshen Y."/>
            <person name="Rozenberg A."/>
            <person name="Paasch A."/>
            <person name="Burns J.A."/>
            <person name="Warring S."/>
            <person name="Larson R."/>
            <person name="Maurer-Alcala X."/>
            <person name="Dacks J."/>
            <person name="Kim E."/>
        </authorList>
    </citation>
    <scope>NUCLEOTIDE SEQUENCE</scope>
    <source>
        <strain evidence="6">PLY_AMNH</strain>
    </source>
</reference>
<dbReference type="FunFam" id="3.40.30.10:FF:000010">
    <property type="entry name" value="Glutathione peroxidase"/>
    <property type="match status" value="1"/>
</dbReference>
<dbReference type="AlphaFoldDB" id="A0AAE0LHG3"/>
<dbReference type="PROSITE" id="PS00763">
    <property type="entry name" value="GLUTATHIONE_PEROXID_2"/>
    <property type="match status" value="1"/>
</dbReference>
<evidence type="ECO:0000313" key="7">
    <source>
        <dbReference type="EMBL" id="KAK3286234.1"/>
    </source>
</evidence>
<organism evidence="6 8">
    <name type="scientific">Cymbomonas tetramitiformis</name>
    <dbReference type="NCBI Taxonomy" id="36881"/>
    <lineage>
        <taxon>Eukaryota</taxon>
        <taxon>Viridiplantae</taxon>
        <taxon>Chlorophyta</taxon>
        <taxon>Pyramimonadophyceae</taxon>
        <taxon>Pyramimonadales</taxon>
        <taxon>Pyramimonadaceae</taxon>
        <taxon>Cymbomonas</taxon>
    </lineage>
</organism>
<dbReference type="InterPro" id="IPR000889">
    <property type="entry name" value="Glutathione_peroxidase"/>
</dbReference>
<feature type="domain" description="Thioredoxin" evidence="5">
    <location>
        <begin position="100"/>
        <end position="259"/>
    </location>
</feature>
<keyword evidence="2 4" id="KW-0575">Peroxidase</keyword>
<comment type="caution">
    <text evidence="6">The sequence shown here is derived from an EMBL/GenBank/DDBJ whole genome shotgun (WGS) entry which is preliminary data.</text>
</comment>
<comment type="similarity">
    <text evidence="1 4">Belongs to the glutathione peroxidase family.</text>
</comment>
<dbReference type="Proteomes" id="UP001190700">
    <property type="component" value="Unassembled WGS sequence"/>
</dbReference>
<evidence type="ECO:0000313" key="6">
    <source>
        <dbReference type="EMBL" id="KAK3285526.1"/>
    </source>
</evidence>
<dbReference type="PRINTS" id="PR01011">
    <property type="entry name" value="GLUTPROXDASE"/>
</dbReference>
<name>A0AAE0LHG3_9CHLO</name>
<evidence type="ECO:0000256" key="3">
    <source>
        <dbReference type="ARBA" id="ARBA00023002"/>
    </source>
</evidence>
<dbReference type="PROSITE" id="PS51352">
    <property type="entry name" value="THIOREDOXIN_2"/>
    <property type="match status" value="1"/>
</dbReference>
<dbReference type="InterPro" id="IPR036249">
    <property type="entry name" value="Thioredoxin-like_sf"/>
</dbReference>
<dbReference type="Pfam" id="PF00255">
    <property type="entry name" value="GSHPx"/>
    <property type="match status" value="1"/>
</dbReference>
<evidence type="ECO:0000256" key="2">
    <source>
        <dbReference type="ARBA" id="ARBA00022559"/>
    </source>
</evidence>
<dbReference type="GO" id="GO:0004601">
    <property type="term" value="F:peroxidase activity"/>
    <property type="evidence" value="ECO:0007669"/>
    <property type="project" value="UniProtKB-KW"/>
</dbReference>
<dbReference type="PROSITE" id="PS51355">
    <property type="entry name" value="GLUTATHIONE_PEROXID_3"/>
    <property type="match status" value="1"/>
</dbReference>
<dbReference type="SUPFAM" id="SSF52833">
    <property type="entry name" value="Thioredoxin-like"/>
    <property type="match status" value="1"/>
</dbReference>
<dbReference type="Gene3D" id="3.40.30.10">
    <property type="entry name" value="Glutaredoxin"/>
    <property type="match status" value="1"/>
</dbReference>
<dbReference type="PANTHER" id="PTHR11592:SF132">
    <property type="entry name" value="GLUTATHIONE PEROXIDASE 7, CHLOROPLASTIC-RELATED"/>
    <property type="match status" value="1"/>
</dbReference>
<keyword evidence="8" id="KW-1185">Reference proteome</keyword>
<dbReference type="EMBL" id="LGRX02001785">
    <property type="protein sequence ID" value="KAK3285526.1"/>
    <property type="molecule type" value="Genomic_DNA"/>
</dbReference>
<reference evidence="6 8" key="1">
    <citation type="journal article" date="2015" name="Genome Biol. Evol.">
        <title>Comparative Genomics of a Bacterivorous Green Alga Reveals Evolutionary Causalities and Consequences of Phago-Mixotrophic Mode of Nutrition.</title>
        <authorList>
            <person name="Burns J.A."/>
            <person name="Paasch A."/>
            <person name="Narechania A."/>
            <person name="Kim E."/>
        </authorList>
    </citation>
    <scope>NUCLEOTIDE SEQUENCE [LARGE SCALE GENOMIC DNA]</scope>
    <source>
        <strain evidence="6">PLY_AMNH</strain>
    </source>
</reference>
<proteinExistence type="inferred from homology"/>
<dbReference type="PANTHER" id="PTHR11592">
    <property type="entry name" value="GLUTATHIONE PEROXIDASE"/>
    <property type="match status" value="1"/>
</dbReference>
<keyword evidence="3 4" id="KW-0560">Oxidoreductase</keyword>